<protein>
    <submittedName>
        <fullName evidence="2">Uncharacterized protein</fullName>
    </submittedName>
</protein>
<dbReference type="EMBL" id="MVBM01000004">
    <property type="protein sequence ID" value="OOK74164.1"/>
    <property type="molecule type" value="Genomic_DNA"/>
</dbReference>
<reference evidence="2 3" key="1">
    <citation type="submission" date="2017-02" db="EMBL/GenBank/DDBJ databases">
        <title>Complete genome sequences of Mycobacterium kansasii strains isolated from rhesus macaques.</title>
        <authorList>
            <person name="Panda A."/>
            <person name="Nagaraj S."/>
            <person name="Zhao X."/>
            <person name="Tettelin H."/>
            <person name="Detolla L.J."/>
        </authorList>
    </citation>
    <scope>NUCLEOTIDE SEQUENCE [LARGE SCALE GENOMIC DNA]</scope>
    <source>
        <strain evidence="2 3">11-3813</strain>
    </source>
</reference>
<evidence type="ECO:0000313" key="3">
    <source>
        <dbReference type="Proteomes" id="UP000189229"/>
    </source>
</evidence>
<sequence length="55" mass="5885">MGLRCLLSWDDVGEGGQGARPGYRCCRRGRPAGSTPADRRRAHGQRHSPLPASGP</sequence>
<organism evidence="2 3">
    <name type="scientific">Mycobacterium kansasii</name>
    <dbReference type="NCBI Taxonomy" id="1768"/>
    <lineage>
        <taxon>Bacteria</taxon>
        <taxon>Bacillati</taxon>
        <taxon>Actinomycetota</taxon>
        <taxon>Actinomycetes</taxon>
        <taxon>Mycobacteriales</taxon>
        <taxon>Mycobacteriaceae</taxon>
        <taxon>Mycobacterium</taxon>
    </lineage>
</organism>
<dbReference type="AlphaFoldDB" id="A0A1V3X4H9"/>
<evidence type="ECO:0000256" key="1">
    <source>
        <dbReference type="SAM" id="MobiDB-lite"/>
    </source>
</evidence>
<dbReference type="Proteomes" id="UP000189229">
    <property type="component" value="Unassembled WGS sequence"/>
</dbReference>
<feature type="region of interest" description="Disordered" evidence="1">
    <location>
        <begin position="11"/>
        <end position="55"/>
    </location>
</feature>
<comment type="caution">
    <text evidence="2">The sequence shown here is derived from an EMBL/GenBank/DDBJ whole genome shotgun (WGS) entry which is preliminary data.</text>
</comment>
<name>A0A1V3X4H9_MYCKA</name>
<accession>A0A1V3X4H9</accession>
<proteinExistence type="predicted"/>
<evidence type="ECO:0000313" key="2">
    <source>
        <dbReference type="EMBL" id="OOK74164.1"/>
    </source>
</evidence>
<gene>
    <name evidence="2" type="ORF">BZL30_4921</name>
</gene>